<gene>
    <name evidence="7" type="ORF">SAMN05421643_105105</name>
</gene>
<accession>A0A1H3I010</accession>
<dbReference type="Proteomes" id="UP000199035">
    <property type="component" value="Unassembled WGS sequence"/>
</dbReference>
<sequence length="446" mass="48792">MHIQTFLDQQKWSGFQSLIFAMMFFVAFFDGMDTAVMGYIAPDLIREWHISKADIIPLLSAALIGAAIGAIILGPLADKFGRKTLLLVSVFIFSVGCILSSFAENLIQLEILRFITGLGLGAALPNAVTLLSEYCPVHKRAFIVNTMYCGFPIGAALGGFAAAYIIPHFGWESMLLISGIIPFILMIFMLILLPESVRYLLLKKGKEQHIQQILGKINSSANQHHFQLEHSSCSTSIFKAMKTVFSAKYVVGTLSLWTCFFSGLMIFYGIINWMPLLFKEAGMPAHLGPIVAGLFALGGVGAMLNGWLMDRFNGNYVIAVCTFFTAICIAMIGPAVHWSLTGFIVLMISAGTLQNTAQSSLPVLAAKFYPTEARTTGVSWMCGIGRFGAVAGTMCMGYMANNNMTWTQIFMLLAIPAVIMTFCMLIKNIAENVAEDKDTSADFEKE</sequence>
<feature type="transmembrane region" description="Helical" evidence="5">
    <location>
        <begin position="114"/>
        <end position="135"/>
    </location>
</feature>
<evidence type="ECO:0000256" key="4">
    <source>
        <dbReference type="ARBA" id="ARBA00023136"/>
    </source>
</evidence>
<feature type="transmembrane region" description="Helical" evidence="5">
    <location>
        <begin position="84"/>
        <end position="102"/>
    </location>
</feature>
<dbReference type="GO" id="GO:0046943">
    <property type="term" value="F:carboxylic acid transmembrane transporter activity"/>
    <property type="evidence" value="ECO:0007669"/>
    <property type="project" value="TreeGrafter"/>
</dbReference>
<dbReference type="Pfam" id="PF07690">
    <property type="entry name" value="MFS_1"/>
    <property type="match status" value="1"/>
</dbReference>
<dbReference type="InterPro" id="IPR005829">
    <property type="entry name" value="Sugar_transporter_CS"/>
</dbReference>
<dbReference type="InterPro" id="IPR020846">
    <property type="entry name" value="MFS_dom"/>
</dbReference>
<dbReference type="STRING" id="595670.SAMN05421643_105105"/>
<dbReference type="RefSeq" id="WP_213030960.1">
    <property type="nucleotide sequence ID" value="NZ_FNPK01000005.1"/>
</dbReference>
<evidence type="ECO:0000313" key="8">
    <source>
        <dbReference type="Proteomes" id="UP000199035"/>
    </source>
</evidence>
<feature type="transmembrane region" description="Helical" evidence="5">
    <location>
        <begin position="55"/>
        <end position="77"/>
    </location>
</feature>
<dbReference type="GO" id="GO:0005886">
    <property type="term" value="C:plasma membrane"/>
    <property type="evidence" value="ECO:0007669"/>
    <property type="project" value="TreeGrafter"/>
</dbReference>
<dbReference type="PROSITE" id="PS00217">
    <property type="entry name" value="SUGAR_TRANSPORT_2"/>
    <property type="match status" value="1"/>
</dbReference>
<keyword evidence="8" id="KW-1185">Reference proteome</keyword>
<evidence type="ECO:0000256" key="5">
    <source>
        <dbReference type="SAM" id="Phobius"/>
    </source>
</evidence>
<comment type="subcellular location">
    <subcellularLocation>
        <location evidence="1">Membrane</location>
        <topology evidence="1">Multi-pass membrane protein</topology>
    </subcellularLocation>
</comment>
<keyword evidence="2 5" id="KW-0812">Transmembrane</keyword>
<evidence type="ECO:0000313" key="7">
    <source>
        <dbReference type="EMBL" id="SDY20418.1"/>
    </source>
</evidence>
<keyword evidence="3 5" id="KW-1133">Transmembrane helix</keyword>
<dbReference type="PROSITE" id="PS00216">
    <property type="entry name" value="SUGAR_TRANSPORT_1"/>
    <property type="match status" value="1"/>
</dbReference>
<keyword evidence="4 5" id="KW-0472">Membrane</keyword>
<feature type="transmembrane region" description="Helical" evidence="5">
    <location>
        <begin position="316"/>
        <end position="336"/>
    </location>
</feature>
<feature type="transmembrane region" description="Helical" evidence="5">
    <location>
        <begin position="12"/>
        <end position="29"/>
    </location>
</feature>
<name>A0A1H3I010_9GAMM</name>
<dbReference type="PANTHER" id="PTHR23508:SF10">
    <property type="entry name" value="CARBOXYLIC ACID TRANSPORTER PROTEIN HOMOLOG"/>
    <property type="match status" value="1"/>
</dbReference>
<evidence type="ECO:0000256" key="2">
    <source>
        <dbReference type="ARBA" id="ARBA00022692"/>
    </source>
</evidence>
<feature type="transmembrane region" description="Helical" evidence="5">
    <location>
        <begin position="147"/>
        <end position="167"/>
    </location>
</feature>
<feature type="transmembrane region" description="Helical" evidence="5">
    <location>
        <begin position="283"/>
        <end position="304"/>
    </location>
</feature>
<reference evidence="8" key="1">
    <citation type="submission" date="2016-10" db="EMBL/GenBank/DDBJ databases">
        <authorList>
            <person name="Varghese N."/>
            <person name="Submissions S."/>
        </authorList>
    </citation>
    <scope>NUCLEOTIDE SEQUENCE [LARGE SCALE GENOMIC DNA]</scope>
    <source>
        <strain evidence="8">ANC 5109</strain>
    </source>
</reference>
<dbReference type="SUPFAM" id="SSF103473">
    <property type="entry name" value="MFS general substrate transporter"/>
    <property type="match status" value="1"/>
</dbReference>
<dbReference type="PROSITE" id="PS50850">
    <property type="entry name" value="MFS"/>
    <property type="match status" value="1"/>
</dbReference>
<dbReference type="InterPro" id="IPR011701">
    <property type="entry name" value="MFS"/>
</dbReference>
<organism evidence="7 8">
    <name type="scientific">Acinetobacter kyonggiensis</name>
    <dbReference type="NCBI Taxonomy" id="595670"/>
    <lineage>
        <taxon>Bacteria</taxon>
        <taxon>Pseudomonadati</taxon>
        <taxon>Pseudomonadota</taxon>
        <taxon>Gammaproteobacteria</taxon>
        <taxon>Moraxellales</taxon>
        <taxon>Moraxellaceae</taxon>
        <taxon>Acinetobacter</taxon>
    </lineage>
</organism>
<feature type="transmembrane region" description="Helical" evidence="5">
    <location>
        <begin position="249"/>
        <end position="271"/>
    </location>
</feature>
<proteinExistence type="predicted"/>
<feature type="transmembrane region" description="Helical" evidence="5">
    <location>
        <begin position="173"/>
        <end position="193"/>
    </location>
</feature>
<feature type="transmembrane region" description="Helical" evidence="5">
    <location>
        <begin position="406"/>
        <end position="426"/>
    </location>
</feature>
<dbReference type="InterPro" id="IPR036259">
    <property type="entry name" value="MFS_trans_sf"/>
</dbReference>
<evidence type="ECO:0000256" key="3">
    <source>
        <dbReference type="ARBA" id="ARBA00022989"/>
    </source>
</evidence>
<protein>
    <submittedName>
        <fullName evidence="7">MFS transporter, AAHS family, 4-hydroxybenzoate transporter</fullName>
    </submittedName>
</protein>
<dbReference type="PANTHER" id="PTHR23508">
    <property type="entry name" value="CARBOXYLIC ACID TRANSPORTER PROTEIN HOMOLOG"/>
    <property type="match status" value="1"/>
</dbReference>
<dbReference type="EMBL" id="FNPK01000005">
    <property type="protein sequence ID" value="SDY20418.1"/>
    <property type="molecule type" value="Genomic_DNA"/>
</dbReference>
<dbReference type="Gene3D" id="1.20.1250.20">
    <property type="entry name" value="MFS general substrate transporter like domains"/>
    <property type="match status" value="1"/>
</dbReference>
<evidence type="ECO:0000259" key="6">
    <source>
        <dbReference type="PROSITE" id="PS50850"/>
    </source>
</evidence>
<dbReference type="CDD" id="cd17365">
    <property type="entry name" value="MFS_PcaK_like"/>
    <property type="match status" value="1"/>
</dbReference>
<evidence type="ECO:0000256" key="1">
    <source>
        <dbReference type="ARBA" id="ARBA00004141"/>
    </source>
</evidence>
<dbReference type="AlphaFoldDB" id="A0A1H3I010"/>
<feature type="domain" description="Major facilitator superfamily (MFS) profile" evidence="6">
    <location>
        <begin position="19"/>
        <end position="432"/>
    </location>
</feature>